<evidence type="ECO:0000256" key="1">
    <source>
        <dbReference type="PROSITE-ProRule" id="PRU00042"/>
    </source>
</evidence>
<dbReference type="Proteomes" id="UP000176998">
    <property type="component" value="Unassembled WGS sequence"/>
</dbReference>
<evidence type="ECO:0000313" key="5">
    <source>
        <dbReference type="Proteomes" id="UP000176998"/>
    </source>
</evidence>
<dbReference type="EMBL" id="MJBS01000003">
    <property type="protein sequence ID" value="OHF04258.1"/>
    <property type="molecule type" value="Genomic_DNA"/>
</dbReference>
<reference evidence="4 5" key="1">
    <citation type="submission" date="2016-09" db="EMBL/GenBank/DDBJ databases">
        <authorList>
            <person name="Capua I."/>
            <person name="De Benedictis P."/>
            <person name="Joannis T."/>
            <person name="Lombin L.H."/>
            <person name="Cattoli G."/>
        </authorList>
    </citation>
    <scope>NUCLEOTIDE SEQUENCE [LARGE SCALE GENOMIC DNA]</scope>
    <source>
        <strain evidence="4 5">IMI 309357</strain>
    </source>
</reference>
<keyword evidence="5" id="KW-1185">Reference proteome</keyword>
<sequence>MTNSPKKRPNRRKVAGKTAKMRPARSRPAPRLQKAKKPQKPKDYGSTLVCRYCGKRYSRCDEIRRHIRKKHYPTLFPHLNLQQARPDVPPVECNLTTCPRDDLANPWDKTDVVIDWRHLEFTPPEDAEDAVSSFTEAEEIELATDPRSTDITELSDQIAGILTVLEDETISADERVLKLNSLVAQAEPSETKRKILFNYIVFTD</sequence>
<dbReference type="OrthoDB" id="4851526at2759"/>
<accession>A0A1G4BS80</accession>
<feature type="compositionally biased region" description="Basic residues" evidence="2">
    <location>
        <begin position="1"/>
        <end position="25"/>
    </location>
</feature>
<feature type="domain" description="C2H2-type" evidence="3">
    <location>
        <begin position="48"/>
        <end position="71"/>
    </location>
</feature>
<gene>
    <name evidence="4" type="ORF">CORC01_00597</name>
</gene>
<name>A0A1G4BS80_9PEZI</name>
<dbReference type="InterPro" id="IPR013087">
    <property type="entry name" value="Znf_C2H2_type"/>
</dbReference>
<feature type="region of interest" description="Disordered" evidence="2">
    <location>
        <begin position="1"/>
        <end position="43"/>
    </location>
</feature>
<dbReference type="RefSeq" id="XP_022481393.1">
    <property type="nucleotide sequence ID" value="XM_022612254.1"/>
</dbReference>
<protein>
    <recommendedName>
        <fullName evidence="3">C2H2-type domain-containing protein</fullName>
    </recommendedName>
</protein>
<dbReference type="PROSITE" id="PS00028">
    <property type="entry name" value="ZINC_FINGER_C2H2_1"/>
    <property type="match status" value="1"/>
</dbReference>
<keyword evidence="1" id="KW-0479">Metal-binding</keyword>
<keyword evidence="1" id="KW-0862">Zinc</keyword>
<organism evidence="4 5">
    <name type="scientific">Colletotrichum orchidophilum</name>
    <dbReference type="NCBI Taxonomy" id="1209926"/>
    <lineage>
        <taxon>Eukaryota</taxon>
        <taxon>Fungi</taxon>
        <taxon>Dikarya</taxon>
        <taxon>Ascomycota</taxon>
        <taxon>Pezizomycotina</taxon>
        <taxon>Sordariomycetes</taxon>
        <taxon>Hypocreomycetidae</taxon>
        <taxon>Glomerellales</taxon>
        <taxon>Glomerellaceae</taxon>
        <taxon>Colletotrichum</taxon>
    </lineage>
</organism>
<evidence type="ECO:0000256" key="2">
    <source>
        <dbReference type="SAM" id="MobiDB-lite"/>
    </source>
</evidence>
<dbReference type="GO" id="GO:0008270">
    <property type="term" value="F:zinc ion binding"/>
    <property type="evidence" value="ECO:0007669"/>
    <property type="project" value="UniProtKB-KW"/>
</dbReference>
<dbReference type="PROSITE" id="PS50157">
    <property type="entry name" value="ZINC_FINGER_C2H2_2"/>
    <property type="match status" value="1"/>
</dbReference>
<proteinExistence type="predicted"/>
<comment type="caution">
    <text evidence="4">The sequence shown here is derived from an EMBL/GenBank/DDBJ whole genome shotgun (WGS) entry which is preliminary data.</text>
</comment>
<evidence type="ECO:0000259" key="3">
    <source>
        <dbReference type="PROSITE" id="PS50157"/>
    </source>
</evidence>
<evidence type="ECO:0000313" key="4">
    <source>
        <dbReference type="EMBL" id="OHF04258.1"/>
    </source>
</evidence>
<keyword evidence="1" id="KW-0863">Zinc-finger</keyword>
<dbReference type="GeneID" id="34553764"/>
<dbReference type="AlphaFoldDB" id="A0A1G4BS80"/>